<gene>
    <name evidence="1" type="ORF">DPEC_G00068910</name>
</gene>
<dbReference type="EMBL" id="CM055733">
    <property type="protein sequence ID" value="KAJ8009894.1"/>
    <property type="molecule type" value="Genomic_DNA"/>
</dbReference>
<reference evidence="1" key="1">
    <citation type="submission" date="2021-05" db="EMBL/GenBank/DDBJ databases">
        <authorList>
            <person name="Pan Q."/>
            <person name="Jouanno E."/>
            <person name="Zahm M."/>
            <person name="Klopp C."/>
            <person name="Cabau C."/>
            <person name="Louis A."/>
            <person name="Berthelot C."/>
            <person name="Parey E."/>
            <person name="Roest Crollius H."/>
            <person name="Montfort J."/>
            <person name="Robinson-Rechavi M."/>
            <person name="Bouchez O."/>
            <person name="Lampietro C."/>
            <person name="Lopez Roques C."/>
            <person name="Donnadieu C."/>
            <person name="Postlethwait J."/>
            <person name="Bobe J."/>
            <person name="Dillon D."/>
            <person name="Chandos A."/>
            <person name="von Hippel F."/>
            <person name="Guiguen Y."/>
        </authorList>
    </citation>
    <scope>NUCLEOTIDE SEQUENCE</scope>
    <source>
        <strain evidence="1">YG-Jan2019</strain>
    </source>
</reference>
<organism evidence="1 2">
    <name type="scientific">Dallia pectoralis</name>
    <name type="common">Alaska blackfish</name>
    <dbReference type="NCBI Taxonomy" id="75939"/>
    <lineage>
        <taxon>Eukaryota</taxon>
        <taxon>Metazoa</taxon>
        <taxon>Chordata</taxon>
        <taxon>Craniata</taxon>
        <taxon>Vertebrata</taxon>
        <taxon>Euteleostomi</taxon>
        <taxon>Actinopterygii</taxon>
        <taxon>Neopterygii</taxon>
        <taxon>Teleostei</taxon>
        <taxon>Protacanthopterygii</taxon>
        <taxon>Esociformes</taxon>
        <taxon>Umbridae</taxon>
        <taxon>Dallia</taxon>
    </lineage>
</organism>
<name>A0ACC2H1Q6_DALPE</name>
<sequence>MVSPEGPVSLWKRADAFDHSLSLGASLTRVIADMFSKYDRLVEDETMSVVNEGSPRLNAISPGSADSEYDSESDRDIHDVSMSSEYSFFDGVQENSSLKVIHFENSDSDESMSIAHWDQDDDRDHYHQHVEDDYNYSDDDGNDTPRADRIRLASWKATRWPTGGSDRGKTHGGGPRVRSNRSRCVRCEAYDAHCKSAAEDYRRILTSYTKTVSELMIGFKRVLERYPELRVDSGNEHLHYMVQAALGRNNLVQAMVRLAAKRQVRKAVNAEPDEVWVQGDRVSVSVCEALNTCYSDSEALRMILERYTNLYVRYIEVWRELCSKVSRDITVMEFVNLTKDRPGVSHGEPWSEAKAYIARMLDKVASITPRTVGDACTRALKNIDFWLSSAPTDFAKRKGVLDAAIEDIRSRLDSCLQNWSRDACLNDLHFAVRSDLTVLEALVGVGEISVKTLLYERSMLISQVRNMTRTEGSLELQVAQTRAKLRESVARSRYAEMNALQ</sequence>
<keyword evidence="2" id="KW-1185">Reference proteome</keyword>
<evidence type="ECO:0000313" key="2">
    <source>
        <dbReference type="Proteomes" id="UP001157502"/>
    </source>
</evidence>
<protein>
    <submittedName>
        <fullName evidence="1">Uncharacterized protein</fullName>
    </submittedName>
</protein>
<accession>A0ACC2H1Q6</accession>
<comment type="caution">
    <text evidence="1">The sequence shown here is derived from an EMBL/GenBank/DDBJ whole genome shotgun (WGS) entry which is preliminary data.</text>
</comment>
<proteinExistence type="predicted"/>
<dbReference type="Proteomes" id="UP001157502">
    <property type="component" value="Chromosome 6"/>
</dbReference>
<evidence type="ECO:0000313" key="1">
    <source>
        <dbReference type="EMBL" id="KAJ8009894.1"/>
    </source>
</evidence>